<keyword evidence="3" id="KW-0433">Leucine-rich repeat</keyword>
<feature type="coiled-coil region" evidence="12">
    <location>
        <begin position="331"/>
        <end position="398"/>
    </location>
</feature>
<evidence type="ECO:0000256" key="7">
    <source>
        <dbReference type="ARBA" id="ARBA00023069"/>
    </source>
</evidence>
<dbReference type="SMART" id="SM00369">
    <property type="entry name" value="LRR_TYP"/>
    <property type="match status" value="2"/>
</dbReference>
<dbReference type="Gene3D" id="3.80.10.10">
    <property type="entry name" value="Ribonuclease Inhibitor"/>
    <property type="match status" value="1"/>
</dbReference>
<evidence type="ECO:0000256" key="8">
    <source>
        <dbReference type="ARBA" id="ARBA00023212"/>
    </source>
</evidence>
<dbReference type="Proteomes" id="UP000028837">
    <property type="component" value="Unassembled WGS sequence"/>
</dbReference>
<keyword evidence="6 12" id="KW-0175">Coiled coil</keyword>
<evidence type="ECO:0000256" key="9">
    <source>
        <dbReference type="ARBA" id="ARBA00023273"/>
    </source>
</evidence>
<feature type="region of interest" description="Disordered" evidence="13">
    <location>
        <begin position="1"/>
        <end position="67"/>
    </location>
</feature>
<sequence length="667" mass="75935">MSNARGAQGRNPRPPSSRASTTGASDGIPLFSDELFSRTQGAAASSSVPSSPRRNNGRRKQSDIAEPQVIDEELLRNGIAVDGSQGTDDPTEPKDFATVQSLALSYKNIMFIENLETFTGLTTLRLDNNVIEKIENLSHLVNLVWLDLSFNNISEISGLSNLANLTDLSLYSNRISKIGSGLEGCLKLNVLSLGRNAIVDLSEIHHLRRYPNLQCLNLDGNPLCKAENYTPYILAFLPKLRYLDYQLIDRRKIVAVQESVQPEELTDMKKQESVEAALTEQQKKREKTTKHLAANFCAFLDDVANRFFGESVIPVPVTVLKDFPLLRDTFLEKLEILATNLRQSFEQQSRRRRQRVAAYEEAVQRAVLESEDEARRLLKQMQSRKKKVEKELDLYFGERQEILNRISTANTQPTKFLLTSFYSGQKDDSTRLARDEEFQRLVHSRAPELLEQAADFVGDVDKLRFHLMAGEATLQESLEESVDTLEASVDSTMKHLLDRGSDFFRNLEEAERTFGSSLTELATKELEAFPAVMNEETSELRLKYLGRKEEVLTACSTLLEMHLQLLMSMEDTMQSSIGAWQRQYFENERGSQYERHRRHIEEIHQATEDLTAKVLHCQKRIIRDREDIRRHADAASEDMPLRPDLGEDEHLSRGAESDNQSESEMME</sequence>
<feature type="compositionally biased region" description="Low complexity" evidence="13">
    <location>
        <begin position="41"/>
        <end position="54"/>
    </location>
</feature>
<dbReference type="PANTHER" id="PTHR45973:SF12">
    <property type="entry name" value="DYNEIN REGULATORY COMPLEX SUBUNIT 3"/>
    <property type="match status" value="1"/>
</dbReference>
<dbReference type="SUPFAM" id="SSF52075">
    <property type="entry name" value="Outer arm dynein light chain 1"/>
    <property type="match status" value="1"/>
</dbReference>
<dbReference type="VEuPathDB" id="ToxoDB:TGDOM2_211430"/>
<comment type="caution">
    <text evidence="14">The sequence shown here is derived from an EMBL/GenBank/DDBJ whole genome shotgun (WGS) entry which is preliminary data.</text>
</comment>
<evidence type="ECO:0000256" key="12">
    <source>
        <dbReference type="SAM" id="Coils"/>
    </source>
</evidence>
<evidence type="ECO:0000256" key="2">
    <source>
        <dbReference type="ARBA" id="ARBA00022490"/>
    </source>
</evidence>
<keyword evidence="9" id="KW-0966">Cell projection</keyword>
<dbReference type="SMART" id="SM00365">
    <property type="entry name" value="LRR_SD22"/>
    <property type="match status" value="4"/>
</dbReference>
<evidence type="ECO:0000313" key="14">
    <source>
        <dbReference type="EMBL" id="KFG30602.1"/>
    </source>
</evidence>
<dbReference type="InterPro" id="IPR032675">
    <property type="entry name" value="LRR_dom_sf"/>
</dbReference>
<dbReference type="PANTHER" id="PTHR45973">
    <property type="entry name" value="PROTEIN PHOSPHATASE 1 REGULATORY SUBUNIT SDS22-RELATED"/>
    <property type="match status" value="1"/>
</dbReference>
<evidence type="ECO:0000313" key="15">
    <source>
        <dbReference type="Proteomes" id="UP000028837"/>
    </source>
</evidence>
<comment type="subcellular location">
    <subcellularLocation>
        <location evidence="1">Cytoplasm</location>
        <location evidence="1">Cytoskeleton</location>
        <location evidence="1">Flagellum axoneme</location>
    </subcellularLocation>
</comment>
<evidence type="ECO:0000256" key="4">
    <source>
        <dbReference type="ARBA" id="ARBA00022737"/>
    </source>
</evidence>
<keyword evidence="2" id="KW-0963">Cytoplasm</keyword>
<evidence type="ECO:0000256" key="1">
    <source>
        <dbReference type="ARBA" id="ARBA00004611"/>
    </source>
</evidence>
<evidence type="ECO:0000256" key="10">
    <source>
        <dbReference type="ARBA" id="ARBA00038378"/>
    </source>
</evidence>
<keyword evidence="4" id="KW-0677">Repeat</keyword>
<evidence type="ECO:0000256" key="11">
    <source>
        <dbReference type="ARBA" id="ARBA00040950"/>
    </source>
</evidence>
<comment type="similarity">
    <text evidence="10">Belongs to the DRC3 family.</text>
</comment>
<keyword evidence="7" id="KW-0969">Cilium</keyword>
<accession>A0A086JEN4</accession>
<dbReference type="AlphaFoldDB" id="A0A086JEN4"/>
<dbReference type="Pfam" id="PF14580">
    <property type="entry name" value="LRR_9"/>
    <property type="match status" value="1"/>
</dbReference>
<keyword evidence="5" id="KW-0282">Flagellum</keyword>
<dbReference type="InterPro" id="IPR050576">
    <property type="entry name" value="Cilia_flagella_integrity"/>
</dbReference>
<evidence type="ECO:0000256" key="3">
    <source>
        <dbReference type="ARBA" id="ARBA00022614"/>
    </source>
</evidence>
<keyword evidence="8" id="KW-0206">Cytoskeleton</keyword>
<dbReference type="PROSITE" id="PS51450">
    <property type="entry name" value="LRR"/>
    <property type="match status" value="4"/>
</dbReference>
<feature type="compositionally biased region" description="Basic and acidic residues" evidence="13">
    <location>
        <begin position="632"/>
        <end position="656"/>
    </location>
</feature>
<dbReference type="InterPro" id="IPR001611">
    <property type="entry name" value="Leu-rich_rpt"/>
</dbReference>
<feature type="region of interest" description="Disordered" evidence="13">
    <location>
        <begin position="632"/>
        <end position="667"/>
    </location>
</feature>
<protein>
    <recommendedName>
        <fullName evidence="11">Dynein regulatory complex subunit 3</fullName>
    </recommendedName>
</protein>
<dbReference type="GO" id="GO:0005929">
    <property type="term" value="C:cilium"/>
    <property type="evidence" value="ECO:0007669"/>
    <property type="project" value="TreeGrafter"/>
</dbReference>
<dbReference type="InterPro" id="IPR003591">
    <property type="entry name" value="Leu-rich_rpt_typical-subtyp"/>
</dbReference>
<dbReference type="EMBL" id="AHZU02001610">
    <property type="protein sequence ID" value="KFG30602.1"/>
    <property type="molecule type" value="Genomic_DNA"/>
</dbReference>
<evidence type="ECO:0000256" key="13">
    <source>
        <dbReference type="SAM" id="MobiDB-lite"/>
    </source>
</evidence>
<evidence type="ECO:0000256" key="5">
    <source>
        <dbReference type="ARBA" id="ARBA00022846"/>
    </source>
</evidence>
<evidence type="ECO:0000256" key="6">
    <source>
        <dbReference type="ARBA" id="ARBA00023054"/>
    </source>
</evidence>
<gene>
    <name evidence="14" type="ORF">TGDOM2_211430</name>
</gene>
<dbReference type="OrthoDB" id="330610at2759"/>
<name>A0A086JEN4_TOXGO</name>
<organism evidence="14 15">
    <name type="scientific">Toxoplasma gondii GAB2-2007-GAL-DOM2</name>
    <dbReference type="NCBI Taxonomy" id="1130820"/>
    <lineage>
        <taxon>Eukaryota</taxon>
        <taxon>Sar</taxon>
        <taxon>Alveolata</taxon>
        <taxon>Apicomplexa</taxon>
        <taxon>Conoidasida</taxon>
        <taxon>Coccidia</taxon>
        <taxon>Eucoccidiorida</taxon>
        <taxon>Eimeriorina</taxon>
        <taxon>Sarcocystidae</taxon>
        <taxon>Toxoplasma</taxon>
    </lineage>
</organism>
<reference evidence="14 15" key="1">
    <citation type="submission" date="2014-02" db="EMBL/GenBank/DDBJ databases">
        <authorList>
            <person name="Sibley D."/>
            <person name="Venepally P."/>
            <person name="Karamycheva S."/>
            <person name="Hadjithomas M."/>
            <person name="Khan A."/>
            <person name="Brunk B."/>
            <person name="Roos D."/>
            <person name="Caler E."/>
            <person name="Lorenzi H."/>
        </authorList>
    </citation>
    <scope>NUCLEOTIDE SEQUENCE [LARGE SCALE GENOMIC DNA]</scope>
    <source>
        <strain evidence="14 15">GAB2-2007-GAL-DOM2</strain>
    </source>
</reference>
<proteinExistence type="inferred from homology"/>